<dbReference type="AlphaFoldDB" id="A0A484AY20"/>
<name>A0A484AY20_DRONA</name>
<dbReference type="EMBL" id="LSRL02000459">
    <property type="protein sequence ID" value="TDG40892.1"/>
    <property type="molecule type" value="Genomic_DNA"/>
</dbReference>
<evidence type="ECO:0000313" key="2">
    <source>
        <dbReference type="EMBL" id="TDG40892.1"/>
    </source>
</evidence>
<proteinExistence type="predicted"/>
<evidence type="ECO:0000256" key="1">
    <source>
        <dbReference type="SAM" id="MobiDB-lite"/>
    </source>
</evidence>
<feature type="region of interest" description="Disordered" evidence="1">
    <location>
        <begin position="66"/>
        <end position="105"/>
    </location>
</feature>
<feature type="compositionally biased region" description="Pro residues" evidence="1">
    <location>
        <begin position="70"/>
        <end position="89"/>
    </location>
</feature>
<evidence type="ECO:0000313" key="3">
    <source>
        <dbReference type="Proteomes" id="UP000295192"/>
    </source>
</evidence>
<reference evidence="2 3" key="1">
    <citation type="journal article" date="2019" name="J. Hered.">
        <title>An Improved Genome Assembly for Drosophila navojoa, the Basal Species in the mojavensis Cluster.</title>
        <authorList>
            <person name="Vanderlinde T."/>
            <person name="Dupim E.G."/>
            <person name="Nazario-Yepiz N.O."/>
            <person name="Carvalho A.B."/>
        </authorList>
    </citation>
    <scope>NUCLEOTIDE SEQUENCE [LARGE SCALE GENOMIC DNA]</scope>
    <source>
        <strain evidence="2">Navoj_Jal97</strain>
        <tissue evidence="2">Whole organism</tissue>
    </source>
</reference>
<protein>
    <submittedName>
        <fullName evidence="2">Uncharacterized protein</fullName>
    </submittedName>
</protein>
<sequence length="105" mass="11164">MSQIGVFSISTWNTGQTRRPLISKTRGGMALHFSTRNKAVEMRLSLTHLMSLFLLLICGQALVTARPQNPCGPPPSGYPPRGPPPSGPPPDDRCPPPTSTTVASG</sequence>
<accession>A0A484AY20</accession>
<dbReference type="KEGG" id="dnv:108656009"/>
<comment type="caution">
    <text evidence="2">The sequence shown here is derived from an EMBL/GenBank/DDBJ whole genome shotgun (WGS) entry which is preliminary data.</text>
</comment>
<organism evidence="2 3">
    <name type="scientific">Drosophila navojoa</name>
    <name type="common">Fruit fly</name>
    <dbReference type="NCBI Taxonomy" id="7232"/>
    <lineage>
        <taxon>Eukaryota</taxon>
        <taxon>Metazoa</taxon>
        <taxon>Ecdysozoa</taxon>
        <taxon>Arthropoda</taxon>
        <taxon>Hexapoda</taxon>
        <taxon>Insecta</taxon>
        <taxon>Pterygota</taxon>
        <taxon>Neoptera</taxon>
        <taxon>Endopterygota</taxon>
        <taxon>Diptera</taxon>
        <taxon>Brachycera</taxon>
        <taxon>Muscomorpha</taxon>
        <taxon>Ephydroidea</taxon>
        <taxon>Drosophilidae</taxon>
        <taxon>Drosophila</taxon>
    </lineage>
</organism>
<dbReference type="OMA" id="DDRCPPP"/>
<keyword evidence="3" id="KW-1185">Reference proteome</keyword>
<dbReference type="Proteomes" id="UP000295192">
    <property type="component" value="Unassembled WGS sequence"/>
</dbReference>
<gene>
    <name evidence="2" type="ORF">AWZ03_012682</name>
</gene>